<dbReference type="Proteomes" id="UP000242869">
    <property type="component" value="Unassembled WGS sequence"/>
</dbReference>
<dbReference type="STRING" id="83765.SAMN05660284_01147"/>
<dbReference type="RefSeq" id="WP_091192584.1">
    <property type="nucleotide sequence ID" value="NZ_FOVE01000006.1"/>
</dbReference>
<accession>A0A1I4XW80</accession>
<dbReference type="InterPro" id="IPR015422">
    <property type="entry name" value="PyrdxlP-dep_Trfase_small"/>
</dbReference>
<dbReference type="Gene3D" id="3.40.640.10">
    <property type="entry name" value="Type I PLP-dependent aspartate aminotransferase-like (Major domain)"/>
    <property type="match status" value="1"/>
</dbReference>
<protein>
    <submittedName>
        <fullName evidence="4">Glutamate-1-semialdehyde 2,1-aminomutase</fullName>
    </submittedName>
</protein>
<gene>
    <name evidence="4" type="ORF">SAMN05660284_01147</name>
</gene>
<keyword evidence="2 3" id="KW-0663">Pyridoxal phosphate</keyword>
<evidence type="ECO:0000256" key="2">
    <source>
        <dbReference type="ARBA" id="ARBA00022898"/>
    </source>
</evidence>
<keyword evidence="5" id="KW-1185">Reference proteome</keyword>
<dbReference type="AlphaFoldDB" id="A0A1I4XW80"/>
<dbReference type="InterPro" id="IPR005814">
    <property type="entry name" value="Aminotrans_3"/>
</dbReference>
<proteinExistence type="inferred from homology"/>
<dbReference type="GO" id="GO:0008483">
    <property type="term" value="F:transaminase activity"/>
    <property type="evidence" value="ECO:0007669"/>
    <property type="project" value="InterPro"/>
</dbReference>
<evidence type="ECO:0000313" key="5">
    <source>
        <dbReference type="Proteomes" id="UP000242869"/>
    </source>
</evidence>
<comment type="similarity">
    <text evidence="3">Belongs to the class-III pyridoxal-phosphate-dependent aminotransferase family.</text>
</comment>
<dbReference type="EMBL" id="FOVE01000006">
    <property type="protein sequence ID" value="SFN30084.1"/>
    <property type="molecule type" value="Genomic_DNA"/>
</dbReference>
<dbReference type="InterPro" id="IPR015421">
    <property type="entry name" value="PyrdxlP-dep_Trfase_major"/>
</dbReference>
<name>A0A1I4XW80_9NEIS</name>
<sequence length="451" mass="49728">MNYQARLNRVIPGGAHTYSRGFDQFPANAPQILERGEGAYVWAPDGKKYLDYGMALRAVTLGYAHPLVNAAAIREIERGNNLTRASLTELQAAELLVDTIPGADMVKFAKNGSNATTAAAKIARAYTGRRYVCVPRQHPFFSFDDWFIGTTALQRGIPDAHAATTLVFDYNDIQSLRGLFDQHPGEIAAVMLEPATTVTPCAPDCTHLLSYDAPCRSCANTGKNFLHQVQDLCRKDGALLILDEMITGFRWHLQGAQTYFGVEPDMSTFGKGMANGFSVAAVAGKREIMEVGSIDKPGEERTFLLSTTHGGEMCGLGAFIETVRIYKEQDVCRHLWAYGEKLRDGMTQAARECGIADHFMMDGPAICLNYLTRDAEGKPSAKFRTLFSQEMIRHGVLMPWIAVSFAHGENELAMTLEAAKAAMKIYANALTDGIEQYLEGPEIKPVFRRYN</sequence>
<dbReference type="GO" id="GO:0030170">
    <property type="term" value="F:pyridoxal phosphate binding"/>
    <property type="evidence" value="ECO:0007669"/>
    <property type="project" value="InterPro"/>
</dbReference>
<dbReference type="NCBIfam" id="NF004856">
    <property type="entry name" value="PRK06209.1"/>
    <property type="match status" value="1"/>
</dbReference>
<dbReference type="PANTHER" id="PTHR43713:SF3">
    <property type="entry name" value="GLUTAMATE-1-SEMIALDEHYDE 2,1-AMINOMUTASE 1, CHLOROPLASTIC-RELATED"/>
    <property type="match status" value="1"/>
</dbReference>
<evidence type="ECO:0000256" key="3">
    <source>
        <dbReference type="RuleBase" id="RU003560"/>
    </source>
</evidence>
<organism evidence="4 5">
    <name type="scientific">Formivibrio citricus</name>
    <dbReference type="NCBI Taxonomy" id="83765"/>
    <lineage>
        <taxon>Bacteria</taxon>
        <taxon>Pseudomonadati</taxon>
        <taxon>Pseudomonadota</taxon>
        <taxon>Betaproteobacteria</taxon>
        <taxon>Neisseriales</taxon>
        <taxon>Chitinibacteraceae</taxon>
        <taxon>Formivibrio</taxon>
    </lineage>
</organism>
<comment type="cofactor">
    <cofactor evidence="1">
        <name>pyridoxal 5'-phosphate</name>
        <dbReference type="ChEBI" id="CHEBI:597326"/>
    </cofactor>
</comment>
<dbReference type="OrthoDB" id="9801052at2"/>
<dbReference type="Pfam" id="PF00202">
    <property type="entry name" value="Aminotran_3"/>
    <property type="match status" value="2"/>
</dbReference>
<dbReference type="Gene3D" id="3.90.1150.10">
    <property type="entry name" value="Aspartate Aminotransferase, domain 1"/>
    <property type="match status" value="1"/>
</dbReference>
<evidence type="ECO:0000313" key="4">
    <source>
        <dbReference type="EMBL" id="SFN30084.1"/>
    </source>
</evidence>
<reference evidence="5" key="1">
    <citation type="submission" date="2016-10" db="EMBL/GenBank/DDBJ databases">
        <authorList>
            <person name="Varghese N."/>
            <person name="Submissions S."/>
        </authorList>
    </citation>
    <scope>NUCLEOTIDE SEQUENCE [LARGE SCALE GENOMIC DNA]</scope>
    <source>
        <strain evidence="5">DSM 6150</strain>
    </source>
</reference>
<dbReference type="InterPro" id="IPR015424">
    <property type="entry name" value="PyrdxlP-dep_Trfase"/>
</dbReference>
<dbReference type="PANTHER" id="PTHR43713">
    <property type="entry name" value="GLUTAMATE-1-SEMIALDEHYDE 2,1-AMINOMUTASE"/>
    <property type="match status" value="1"/>
</dbReference>
<dbReference type="SUPFAM" id="SSF53383">
    <property type="entry name" value="PLP-dependent transferases"/>
    <property type="match status" value="1"/>
</dbReference>
<evidence type="ECO:0000256" key="1">
    <source>
        <dbReference type="ARBA" id="ARBA00001933"/>
    </source>
</evidence>